<evidence type="ECO:0008006" key="5">
    <source>
        <dbReference type="Google" id="ProtNLM"/>
    </source>
</evidence>
<dbReference type="Pfam" id="PF03602">
    <property type="entry name" value="Cons_hypoth95"/>
    <property type="match status" value="1"/>
</dbReference>
<keyword evidence="1" id="KW-0489">Methyltransferase</keyword>
<accession>A0A0A2G4S3</accession>
<dbReference type="NCBIfam" id="TIGR00095">
    <property type="entry name" value="16S rRNA (guanine(966)-N(2))-methyltransferase RsmD"/>
    <property type="match status" value="1"/>
</dbReference>
<dbReference type="AlphaFoldDB" id="A0A0A2G4S3"/>
<dbReference type="Proteomes" id="UP000030134">
    <property type="component" value="Unassembled WGS sequence"/>
</dbReference>
<protein>
    <recommendedName>
        <fullName evidence="5">Methyltransferase</fullName>
    </recommendedName>
</protein>
<dbReference type="PIRSF" id="PIRSF004553">
    <property type="entry name" value="CHP00095"/>
    <property type="match status" value="1"/>
</dbReference>
<name>A0A0A2G4S3_9PORP</name>
<dbReference type="EMBL" id="JQZW01000008">
    <property type="protein sequence ID" value="KGN98283.1"/>
    <property type="molecule type" value="Genomic_DNA"/>
</dbReference>
<gene>
    <name evidence="3" type="ORF">HQ36_05150</name>
</gene>
<dbReference type="Gene3D" id="3.40.50.150">
    <property type="entry name" value="Vaccinia Virus protein VP39"/>
    <property type="match status" value="1"/>
</dbReference>
<evidence type="ECO:0000313" key="4">
    <source>
        <dbReference type="Proteomes" id="UP000030134"/>
    </source>
</evidence>
<evidence type="ECO:0000256" key="1">
    <source>
        <dbReference type="ARBA" id="ARBA00022603"/>
    </source>
</evidence>
<dbReference type="eggNOG" id="COG0742">
    <property type="taxonomic scope" value="Bacteria"/>
</dbReference>
<dbReference type="GO" id="GO:0003676">
    <property type="term" value="F:nucleic acid binding"/>
    <property type="evidence" value="ECO:0007669"/>
    <property type="project" value="InterPro"/>
</dbReference>
<dbReference type="CDD" id="cd02440">
    <property type="entry name" value="AdoMet_MTases"/>
    <property type="match status" value="1"/>
</dbReference>
<reference evidence="3 4" key="1">
    <citation type="submission" date="2014-08" db="EMBL/GenBank/DDBJ databases">
        <title>Porphyromonas gingivicanis strain:COT-022_OH1391 Genome sequencing.</title>
        <authorList>
            <person name="Wallis C."/>
            <person name="Deusch O."/>
            <person name="O'Flynn C."/>
            <person name="Davis I."/>
            <person name="Jospin G."/>
            <person name="Darling A.E."/>
            <person name="Coil D.A."/>
            <person name="Alexiev A."/>
            <person name="Horsfall A."/>
            <person name="Kirkwood N."/>
            <person name="Harris S."/>
            <person name="Eisen J.A."/>
        </authorList>
    </citation>
    <scope>NUCLEOTIDE SEQUENCE [LARGE SCALE GENOMIC DNA]</scope>
    <source>
        <strain evidence="4">COT-022 OH1391</strain>
    </source>
</reference>
<dbReference type="STRING" id="266762.HQ36_05150"/>
<dbReference type="InterPro" id="IPR002052">
    <property type="entry name" value="DNA_methylase_N6_adenine_CS"/>
</dbReference>
<comment type="caution">
    <text evidence="3">The sequence shown here is derived from an EMBL/GenBank/DDBJ whole genome shotgun (WGS) entry which is preliminary data.</text>
</comment>
<dbReference type="PANTHER" id="PTHR43542">
    <property type="entry name" value="METHYLTRANSFERASE"/>
    <property type="match status" value="1"/>
</dbReference>
<dbReference type="InterPro" id="IPR004398">
    <property type="entry name" value="RNA_MeTrfase_RsmD"/>
</dbReference>
<dbReference type="RefSeq" id="WP_036883883.1">
    <property type="nucleotide sequence ID" value="NZ_JQZW01000008.1"/>
</dbReference>
<dbReference type="OrthoDB" id="9803017at2"/>
<keyword evidence="4" id="KW-1185">Reference proteome</keyword>
<organism evidence="3 4">
    <name type="scientific">Porphyromonas gingivicanis</name>
    <dbReference type="NCBI Taxonomy" id="266762"/>
    <lineage>
        <taxon>Bacteria</taxon>
        <taxon>Pseudomonadati</taxon>
        <taxon>Bacteroidota</taxon>
        <taxon>Bacteroidia</taxon>
        <taxon>Bacteroidales</taxon>
        <taxon>Porphyromonadaceae</taxon>
        <taxon>Porphyromonas</taxon>
    </lineage>
</organism>
<evidence type="ECO:0000256" key="2">
    <source>
        <dbReference type="ARBA" id="ARBA00022679"/>
    </source>
</evidence>
<dbReference type="InterPro" id="IPR029063">
    <property type="entry name" value="SAM-dependent_MTases_sf"/>
</dbReference>
<keyword evidence="2" id="KW-0808">Transferase</keyword>
<sequence>MRIISGKYGRRRFTLPKGLKLRPTTDLAKEALFDSLNASIGLEDIDVLDLFCGTGSIGVEFISRGARQVTMVDKNPKHIAFVRQVITEIGATNEAQTFVKEMRSFIQSAQEEGKSYDVIFADPPYDLPWLGEIPTLILSSSLLKPDGLLIVEHPSTYDFSEVSHFLRHKSYSAVNFSFFSV</sequence>
<dbReference type="GO" id="GO:0008168">
    <property type="term" value="F:methyltransferase activity"/>
    <property type="evidence" value="ECO:0007669"/>
    <property type="project" value="UniProtKB-KW"/>
</dbReference>
<dbReference type="PANTHER" id="PTHR43542:SF1">
    <property type="entry name" value="METHYLTRANSFERASE"/>
    <property type="match status" value="1"/>
</dbReference>
<dbReference type="PROSITE" id="PS00092">
    <property type="entry name" value="N6_MTASE"/>
    <property type="match status" value="1"/>
</dbReference>
<proteinExistence type="predicted"/>
<dbReference type="SUPFAM" id="SSF53335">
    <property type="entry name" value="S-adenosyl-L-methionine-dependent methyltransferases"/>
    <property type="match status" value="1"/>
</dbReference>
<evidence type="ECO:0000313" key="3">
    <source>
        <dbReference type="EMBL" id="KGN98283.1"/>
    </source>
</evidence>
<dbReference type="GO" id="GO:0031167">
    <property type="term" value="P:rRNA methylation"/>
    <property type="evidence" value="ECO:0007669"/>
    <property type="project" value="InterPro"/>
</dbReference>